<dbReference type="InterPro" id="IPR024952">
    <property type="entry name" value="LPP20-like_dom"/>
</dbReference>
<dbReference type="Pfam" id="PF02169">
    <property type="entry name" value="LPP20"/>
    <property type="match status" value="1"/>
</dbReference>
<keyword evidence="4" id="KW-1185">Reference proteome</keyword>
<sequence>MRKLILLLSIVALIPLMTTSCGKKEKKVEQVQAEQWKKEFANAPKWVLNPEVEGGLAAVGSAKIGPAGIQFARTEALANARDELARMLSIKVKNMIKNFTQTTGIGDQTTVDKVSAQVSKQVTSQVLQGTKQKDMWISPSGELYVLVVLDPGAVKEAVRQATLSSFKNERALWQQFQAKKAYEELEREIQKLESQ</sequence>
<reference evidence="3 4" key="1">
    <citation type="journal article" date="2009" name="J. Bacteriol.">
        <title>Complete and draft genome sequences of six members of the Aquificales.</title>
        <authorList>
            <person name="Reysenbach A.L."/>
            <person name="Hamamura N."/>
            <person name="Podar M."/>
            <person name="Griffiths E."/>
            <person name="Ferreira S."/>
            <person name="Hochstein R."/>
            <person name="Heidelberg J."/>
            <person name="Johnson J."/>
            <person name="Mead D."/>
            <person name="Pohorille A."/>
            <person name="Sarmiento M."/>
            <person name="Schweighofer K."/>
            <person name="Seshadri R."/>
            <person name="Voytek M.A."/>
        </authorList>
    </citation>
    <scope>NUCLEOTIDE SEQUENCE [LARGE SCALE GENOMIC DNA]</scope>
    <source>
        <strain evidence="4">DSM 14350 / EX-H1</strain>
    </source>
</reference>
<dbReference type="HOGENOM" id="CLU_121836_1_0_0"/>
<dbReference type="PaxDb" id="123214-PERMA_1960"/>
<feature type="signal peptide" evidence="1">
    <location>
        <begin position="1"/>
        <end position="23"/>
    </location>
</feature>
<organism evidence="3 4">
    <name type="scientific">Persephonella marina (strain DSM 14350 / EX-H1)</name>
    <dbReference type="NCBI Taxonomy" id="123214"/>
    <lineage>
        <taxon>Bacteria</taxon>
        <taxon>Pseudomonadati</taxon>
        <taxon>Aquificota</taxon>
        <taxon>Aquificia</taxon>
        <taxon>Aquificales</taxon>
        <taxon>Hydrogenothermaceae</taxon>
        <taxon>Persephonella</taxon>
    </lineage>
</organism>
<dbReference type="PROSITE" id="PS51257">
    <property type="entry name" value="PROKAR_LIPOPROTEIN"/>
    <property type="match status" value="1"/>
</dbReference>
<dbReference type="eggNOG" id="ENOG5031MX2">
    <property type="taxonomic scope" value="Bacteria"/>
</dbReference>
<gene>
    <name evidence="3" type="ordered locus">PERMA_1960</name>
</gene>
<feature type="domain" description="Lipoprotein LPP20-like" evidence="2">
    <location>
        <begin position="44"/>
        <end position="150"/>
    </location>
</feature>
<protein>
    <submittedName>
        <fullName evidence="3">Putative lipoprotein</fullName>
    </submittedName>
</protein>
<dbReference type="Gene3D" id="3.10.129.140">
    <property type="entry name" value="Helicobacter TNF-alpha-Inducing protein"/>
    <property type="match status" value="1"/>
</dbReference>
<evidence type="ECO:0000256" key="1">
    <source>
        <dbReference type="SAM" id="SignalP"/>
    </source>
</evidence>
<dbReference type="EMBL" id="CP001230">
    <property type="protein sequence ID" value="ACO03104.1"/>
    <property type="molecule type" value="Genomic_DNA"/>
</dbReference>
<name>C0QSR7_PERMH</name>
<accession>C0QSR7</accession>
<proteinExistence type="predicted"/>
<evidence type="ECO:0000313" key="4">
    <source>
        <dbReference type="Proteomes" id="UP000001366"/>
    </source>
</evidence>
<dbReference type="KEGG" id="pmx:PERMA_1960"/>
<evidence type="ECO:0000313" key="3">
    <source>
        <dbReference type="EMBL" id="ACO03104.1"/>
    </source>
</evidence>
<feature type="chain" id="PRO_5002900743" evidence="1">
    <location>
        <begin position="24"/>
        <end position="195"/>
    </location>
</feature>
<keyword evidence="1" id="KW-0732">Signal</keyword>
<keyword evidence="3" id="KW-0449">Lipoprotein</keyword>
<dbReference type="STRING" id="123214.PERMA_1960"/>
<dbReference type="RefSeq" id="WP_012675343.1">
    <property type="nucleotide sequence ID" value="NC_012440.1"/>
</dbReference>
<dbReference type="AlphaFoldDB" id="C0QSR7"/>
<dbReference type="Proteomes" id="UP000001366">
    <property type="component" value="Chromosome"/>
</dbReference>
<evidence type="ECO:0000259" key="2">
    <source>
        <dbReference type="Pfam" id="PF02169"/>
    </source>
</evidence>